<organism evidence="16 17">
    <name type="scientific">Candidatus Falkowbacteria bacterium CG10_big_fil_rev_8_21_14_0_10_37_14</name>
    <dbReference type="NCBI Taxonomy" id="1974561"/>
    <lineage>
        <taxon>Bacteria</taxon>
        <taxon>Candidatus Falkowiibacteriota</taxon>
    </lineage>
</organism>
<dbReference type="GO" id="GO:0005737">
    <property type="term" value="C:cytoplasm"/>
    <property type="evidence" value="ECO:0007669"/>
    <property type="project" value="TreeGrafter"/>
</dbReference>
<comment type="domain">
    <text evidence="12">Contains an N-terminal zinc-binding domain, a central core domain that contains the primase activity, and a C-terminal DnaB-binding domain.</text>
</comment>
<evidence type="ECO:0000313" key="16">
    <source>
        <dbReference type="EMBL" id="PIT96122.1"/>
    </source>
</evidence>
<dbReference type="InterPro" id="IPR036977">
    <property type="entry name" value="DNA_primase_Znf_CHC2"/>
</dbReference>
<evidence type="ECO:0000256" key="4">
    <source>
        <dbReference type="ARBA" id="ARBA00022695"/>
    </source>
</evidence>
<dbReference type="Pfam" id="PF08275">
    <property type="entry name" value="DNAG_N"/>
    <property type="match status" value="1"/>
</dbReference>
<dbReference type="CDD" id="cd03364">
    <property type="entry name" value="TOPRIM_DnaG_primases"/>
    <property type="match status" value="1"/>
</dbReference>
<evidence type="ECO:0000256" key="7">
    <source>
        <dbReference type="ARBA" id="ARBA00022771"/>
    </source>
</evidence>
<dbReference type="Pfam" id="PF01807">
    <property type="entry name" value="Zn_ribbon_DnaG"/>
    <property type="match status" value="1"/>
</dbReference>
<accession>A0A2M6WTK8</accession>
<dbReference type="Proteomes" id="UP000228533">
    <property type="component" value="Unassembled WGS sequence"/>
</dbReference>
<dbReference type="SUPFAM" id="SSF57783">
    <property type="entry name" value="Zinc beta-ribbon"/>
    <property type="match status" value="1"/>
</dbReference>
<dbReference type="NCBIfam" id="TIGR01391">
    <property type="entry name" value="dnaG"/>
    <property type="match status" value="1"/>
</dbReference>
<dbReference type="Pfam" id="PF10410">
    <property type="entry name" value="DnaB_bind"/>
    <property type="match status" value="1"/>
</dbReference>
<dbReference type="AlphaFoldDB" id="A0A2M6WTK8"/>
<dbReference type="Gene3D" id="3.90.580.10">
    <property type="entry name" value="Zinc finger, CHC2-type domain"/>
    <property type="match status" value="1"/>
</dbReference>
<dbReference type="PIRSF" id="PIRSF002811">
    <property type="entry name" value="DnaG"/>
    <property type="match status" value="1"/>
</dbReference>
<comment type="catalytic activity">
    <reaction evidence="12">
        <text>ssDNA + n NTP = ssDNA/pppN(pN)n-1 hybrid + (n-1) diphosphate.</text>
        <dbReference type="EC" id="2.7.7.101"/>
    </reaction>
</comment>
<evidence type="ECO:0000256" key="13">
    <source>
        <dbReference type="PIRNR" id="PIRNR002811"/>
    </source>
</evidence>
<keyword evidence="3 12" id="KW-0808">Transferase</keyword>
<keyword evidence="6 12" id="KW-0479">Metal-binding</keyword>
<gene>
    <name evidence="12" type="primary">dnaG</name>
    <name evidence="16" type="ORF">COT94_02595</name>
</gene>
<keyword evidence="4 12" id="KW-0548">Nucleotidyltransferase</keyword>
<evidence type="ECO:0000256" key="2">
    <source>
        <dbReference type="ARBA" id="ARBA00022515"/>
    </source>
</evidence>
<dbReference type="Gene3D" id="3.90.980.10">
    <property type="entry name" value="DNA primase, catalytic core, N-terminal domain"/>
    <property type="match status" value="1"/>
</dbReference>
<reference evidence="17" key="1">
    <citation type="submission" date="2017-09" db="EMBL/GenBank/DDBJ databases">
        <title>Depth-based differentiation of microbial function through sediment-hosted aquifers and enrichment of novel symbionts in the deep terrestrial subsurface.</title>
        <authorList>
            <person name="Probst A.J."/>
            <person name="Ladd B."/>
            <person name="Jarett J.K."/>
            <person name="Geller-Mcgrath D.E."/>
            <person name="Sieber C.M.K."/>
            <person name="Emerson J.B."/>
            <person name="Anantharaman K."/>
            <person name="Thomas B.C."/>
            <person name="Malmstrom R."/>
            <person name="Stieglmeier M."/>
            <person name="Klingl A."/>
            <person name="Woyke T."/>
            <person name="Ryan C.M."/>
            <person name="Banfield J.F."/>
        </authorList>
    </citation>
    <scope>NUCLEOTIDE SEQUENCE [LARGE SCALE GENOMIC DNA]</scope>
</reference>
<evidence type="ECO:0000256" key="8">
    <source>
        <dbReference type="ARBA" id="ARBA00022833"/>
    </source>
</evidence>
<keyword evidence="5 12" id="KW-0235">DNA replication</keyword>
<evidence type="ECO:0000256" key="3">
    <source>
        <dbReference type="ARBA" id="ARBA00022679"/>
    </source>
</evidence>
<dbReference type="GO" id="GO:0003677">
    <property type="term" value="F:DNA binding"/>
    <property type="evidence" value="ECO:0007669"/>
    <property type="project" value="UniProtKB-KW"/>
</dbReference>
<dbReference type="SUPFAM" id="SSF56731">
    <property type="entry name" value="DNA primase core"/>
    <property type="match status" value="1"/>
</dbReference>
<dbReference type="HAMAP" id="MF_00974">
    <property type="entry name" value="DNA_primase_DnaG"/>
    <property type="match status" value="1"/>
</dbReference>
<dbReference type="GO" id="GO:0008270">
    <property type="term" value="F:zinc ion binding"/>
    <property type="evidence" value="ECO:0007669"/>
    <property type="project" value="UniProtKB-UniRule"/>
</dbReference>
<evidence type="ECO:0000256" key="5">
    <source>
        <dbReference type="ARBA" id="ARBA00022705"/>
    </source>
</evidence>
<dbReference type="InterPro" id="IPR030846">
    <property type="entry name" value="DnaG_bac"/>
</dbReference>
<evidence type="ECO:0000256" key="6">
    <source>
        <dbReference type="ARBA" id="ARBA00022723"/>
    </source>
</evidence>
<proteinExistence type="inferred from homology"/>
<keyword evidence="10 12" id="KW-0238">DNA-binding</keyword>
<evidence type="ECO:0000256" key="12">
    <source>
        <dbReference type="HAMAP-Rule" id="MF_00974"/>
    </source>
</evidence>
<evidence type="ECO:0000256" key="11">
    <source>
        <dbReference type="ARBA" id="ARBA00023163"/>
    </source>
</evidence>
<protein>
    <recommendedName>
        <fullName evidence="12 13">DNA primase</fullName>
        <ecNumber evidence="12">2.7.7.101</ecNumber>
    </recommendedName>
</protein>
<keyword evidence="9" id="KW-0460">Magnesium</keyword>
<dbReference type="InterPro" id="IPR013264">
    <property type="entry name" value="DNAG_N"/>
</dbReference>
<keyword evidence="11 12" id="KW-0804">Transcription</keyword>
<dbReference type="GO" id="GO:0003899">
    <property type="term" value="F:DNA-directed RNA polymerase activity"/>
    <property type="evidence" value="ECO:0007669"/>
    <property type="project" value="UniProtKB-UniRule"/>
</dbReference>
<dbReference type="SMART" id="SM00493">
    <property type="entry name" value="TOPRIM"/>
    <property type="match status" value="1"/>
</dbReference>
<dbReference type="GO" id="GO:1990077">
    <property type="term" value="C:primosome complex"/>
    <property type="evidence" value="ECO:0007669"/>
    <property type="project" value="UniProtKB-KW"/>
</dbReference>
<dbReference type="GO" id="GO:0006269">
    <property type="term" value="P:DNA replication, synthesis of primer"/>
    <property type="evidence" value="ECO:0007669"/>
    <property type="project" value="UniProtKB-UniRule"/>
</dbReference>
<dbReference type="Gene3D" id="3.40.1360.10">
    <property type="match status" value="1"/>
</dbReference>
<comment type="subunit">
    <text evidence="12">Monomer. Interacts with DnaB.</text>
</comment>
<dbReference type="InterPro" id="IPR037068">
    <property type="entry name" value="DNA_primase_core_N_sf"/>
</dbReference>
<evidence type="ECO:0000259" key="15">
    <source>
        <dbReference type="PROSITE" id="PS50880"/>
    </source>
</evidence>
<sequence length="633" mass="71517">MNPSDEIKSKLDIVEVIREYIQLKPAGTNFQAVCPFHNEKSPSFVVSPEKQIWHCFGCNKGGDIFTFIMEKEGMTFVEALRLLAPKAGVVLQNSGFNGQNNSLKTRALDVLEAAARFYERLLAESSEAEDARNYLEKRGLTRAVIEEWQIGYSSLSWDDLLVFLKAQGFNEREIETAGLVSKGQGGNRYYNRFRGRIMFPICDGAGQIVAFTARQVPGHEDKMGKYINSPSGICYDKSKVLFALDKAKQAIREAGFAVIVEGQMDAITSHQFGFVNTVASSGTALTEEQLAQLNRFTDTIILALDADSAGQAAAERAGQIMGEADRRFVEREDRFGRLKSFIDPQKKYKHNVKVALVPGGKDPDEAIRQSVEKWQQALAEATSLAEFYFQRSLNGLDLSKLEDRKKVASRFLPLVARFDDLDKDYWLRRLAGAIDTDSKYLYEALNKAKVGVPARRPTESSVTEIAKPLNREELLSQNILALLLRFSAYIKYILDYVSPDQLVGGQYQALYKVLIVYYNEEQNRVAVALRNFVLDYNNFKLWLSARNLTEEAKTLDKLVILGERDYFTYSDVQADTDLKAMTADLRKNSLNVKRRQLSRLIAVEEANSNKQPEKINSLYKELAGLNEELRRLL</sequence>
<dbReference type="FunFam" id="3.90.580.10:FF:000001">
    <property type="entry name" value="DNA primase"/>
    <property type="match status" value="1"/>
</dbReference>
<comment type="caution">
    <text evidence="16">The sequence shown here is derived from an EMBL/GenBank/DDBJ whole genome shotgun (WGS) entry which is preliminary data.</text>
</comment>
<keyword evidence="1 12" id="KW-0240">DNA-directed RNA polymerase</keyword>
<comment type="cofactor">
    <cofactor evidence="12 13 14">
        <name>Zn(2+)</name>
        <dbReference type="ChEBI" id="CHEBI:29105"/>
    </cofactor>
    <text evidence="12 13 14">Binds 1 zinc ion per monomer.</text>
</comment>
<name>A0A2M6WTK8_9BACT</name>
<dbReference type="SMART" id="SM00400">
    <property type="entry name" value="ZnF_CHCC"/>
    <property type="match status" value="1"/>
</dbReference>
<dbReference type="InterPro" id="IPR034151">
    <property type="entry name" value="TOPRIM_DnaG_bac"/>
</dbReference>
<dbReference type="InterPro" id="IPR050219">
    <property type="entry name" value="DnaG_primase"/>
</dbReference>
<keyword evidence="2 12" id="KW-0639">Primosome</keyword>
<feature type="domain" description="Toprim" evidence="15">
    <location>
        <begin position="255"/>
        <end position="340"/>
    </location>
</feature>
<dbReference type="InterPro" id="IPR006171">
    <property type="entry name" value="TOPRIM_dom"/>
</dbReference>
<dbReference type="EC" id="2.7.7.101" evidence="12"/>
<dbReference type="Pfam" id="PF13155">
    <property type="entry name" value="Toprim_2"/>
    <property type="match status" value="1"/>
</dbReference>
<evidence type="ECO:0000256" key="1">
    <source>
        <dbReference type="ARBA" id="ARBA00022478"/>
    </source>
</evidence>
<evidence type="ECO:0000256" key="14">
    <source>
        <dbReference type="PIRSR" id="PIRSR002811-1"/>
    </source>
</evidence>
<comment type="function">
    <text evidence="12 13">RNA polymerase that catalyzes the synthesis of short RNA molecules used as primers for DNA polymerase during DNA replication.</text>
</comment>
<dbReference type="PANTHER" id="PTHR30313:SF2">
    <property type="entry name" value="DNA PRIMASE"/>
    <property type="match status" value="1"/>
</dbReference>
<feature type="zinc finger region" description="CHC2-type" evidence="12 14">
    <location>
        <begin position="34"/>
        <end position="58"/>
    </location>
</feature>
<keyword evidence="8 12" id="KW-0862">Zinc</keyword>
<keyword evidence="7 12" id="KW-0863">Zinc-finger</keyword>
<dbReference type="PROSITE" id="PS50880">
    <property type="entry name" value="TOPRIM"/>
    <property type="match status" value="1"/>
</dbReference>
<evidence type="ECO:0000256" key="9">
    <source>
        <dbReference type="ARBA" id="ARBA00022842"/>
    </source>
</evidence>
<evidence type="ECO:0000313" key="17">
    <source>
        <dbReference type="Proteomes" id="UP000228533"/>
    </source>
</evidence>
<dbReference type="PANTHER" id="PTHR30313">
    <property type="entry name" value="DNA PRIMASE"/>
    <property type="match status" value="1"/>
</dbReference>
<dbReference type="InterPro" id="IPR006295">
    <property type="entry name" value="DNA_primase_DnaG"/>
</dbReference>
<dbReference type="EMBL" id="PFAM01000013">
    <property type="protein sequence ID" value="PIT96122.1"/>
    <property type="molecule type" value="Genomic_DNA"/>
</dbReference>
<comment type="similarity">
    <text evidence="12 13">Belongs to the DnaG primase family.</text>
</comment>
<evidence type="ECO:0000256" key="10">
    <source>
        <dbReference type="ARBA" id="ARBA00023125"/>
    </source>
</evidence>
<dbReference type="GO" id="GO:0000428">
    <property type="term" value="C:DNA-directed RNA polymerase complex"/>
    <property type="evidence" value="ECO:0007669"/>
    <property type="project" value="UniProtKB-KW"/>
</dbReference>
<dbReference type="InterPro" id="IPR019475">
    <property type="entry name" value="DNA_primase_DnaB-bd"/>
</dbReference>
<dbReference type="InterPro" id="IPR002694">
    <property type="entry name" value="Znf_CHC2"/>
</dbReference>